<dbReference type="InterPro" id="IPR051908">
    <property type="entry name" value="Ribosomal_N-acetyltransferase"/>
</dbReference>
<evidence type="ECO:0000313" key="3">
    <source>
        <dbReference type="Proteomes" id="UP000297948"/>
    </source>
</evidence>
<evidence type="ECO:0000259" key="1">
    <source>
        <dbReference type="PROSITE" id="PS51186"/>
    </source>
</evidence>
<gene>
    <name evidence="2" type="ORF">E4099_30045</name>
</gene>
<dbReference type="InterPro" id="IPR000182">
    <property type="entry name" value="GNAT_dom"/>
</dbReference>
<dbReference type="RefSeq" id="WP_135342268.1">
    <property type="nucleotide sequence ID" value="NZ_JBHLTX010000054.1"/>
</dbReference>
<reference evidence="2 3" key="1">
    <citation type="submission" date="2019-03" db="EMBL/GenBank/DDBJ databases">
        <authorList>
            <person name="Gonzalez-Pimentel J.L."/>
        </authorList>
    </citation>
    <scope>NUCLEOTIDE SEQUENCE [LARGE SCALE GENOMIC DNA]</scope>
    <source>
        <strain evidence="2 3">JCM 31289</strain>
    </source>
</reference>
<dbReference type="Proteomes" id="UP000297948">
    <property type="component" value="Unassembled WGS sequence"/>
</dbReference>
<dbReference type="PANTHER" id="PTHR43441">
    <property type="entry name" value="RIBOSOMAL-PROTEIN-SERINE ACETYLTRANSFERASE"/>
    <property type="match status" value="1"/>
</dbReference>
<accession>A0A4Z0FW49</accession>
<keyword evidence="3" id="KW-1185">Reference proteome</keyword>
<dbReference type="OrthoDB" id="5191051at2"/>
<dbReference type="GO" id="GO:1990189">
    <property type="term" value="F:protein N-terminal-serine acetyltransferase activity"/>
    <property type="evidence" value="ECO:0007669"/>
    <property type="project" value="TreeGrafter"/>
</dbReference>
<protein>
    <submittedName>
        <fullName evidence="2">N-acetyltransferase</fullName>
    </submittedName>
</protein>
<dbReference type="PANTHER" id="PTHR43441:SF10">
    <property type="entry name" value="ACETYLTRANSFERASE"/>
    <property type="match status" value="1"/>
</dbReference>
<proteinExistence type="predicted"/>
<dbReference type="Gene3D" id="3.40.630.30">
    <property type="match status" value="1"/>
</dbReference>
<dbReference type="SUPFAM" id="SSF55729">
    <property type="entry name" value="Acyl-CoA N-acyltransferases (Nat)"/>
    <property type="match status" value="1"/>
</dbReference>
<feature type="domain" description="N-acetyltransferase" evidence="1">
    <location>
        <begin position="10"/>
        <end position="176"/>
    </location>
</feature>
<dbReference type="GO" id="GO:0005737">
    <property type="term" value="C:cytoplasm"/>
    <property type="evidence" value="ECO:0007669"/>
    <property type="project" value="TreeGrafter"/>
</dbReference>
<dbReference type="AlphaFoldDB" id="A0A4Z0FW49"/>
<dbReference type="Pfam" id="PF13302">
    <property type="entry name" value="Acetyltransf_3"/>
    <property type="match status" value="1"/>
</dbReference>
<dbReference type="GO" id="GO:0008999">
    <property type="term" value="F:protein-N-terminal-alanine acetyltransferase activity"/>
    <property type="evidence" value="ECO:0007669"/>
    <property type="project" value="TreeGrafter"/>
</dbReference>
<name>A0A4Z0FW49_9ACTN</name>
<comment type="caution">
    <text evidence="2">The sequence shown here is derived from an EMBL/GenBank/DDBJ whole genome shotgun (WGS) entry which is preliminary data.</text>
</comment>
<dbReference type="EMBL" id="SRID01000506">
    <property type="protein sequence ID" value="TGA87446.1"/>
    <property type="molecule type" value="Genomic_DNA"/>
</dbReference>
<sequence length="179" mass="19950">MFSSPLTDGAELCPLEPWQAEEFADYVERNRAHLAPWLPWATTITDAEGAGRFLGAYAEAQREDRGRIYGIRREGALVGGALFRVFDVPSGVCELGVWISPEAQGSGLITTAAHRLIDWAFQVRGMSRVEWRAAPDNHRSHAVAQRLGMTREGTLRQVFPFNGVRQDLVVWGLLAEEWG</sequence>
<organism evidence="2 3">
    <name type="scientific">Streptomyces palmae</name>
    <dbReference type="NCBI Taxonomy" id="1701085"/>
    <lineage>
        <taxon>Bacteria</taxon>
        <taxon>Bacillati</taxon>
        <taxon>Actinomycetota</taxon>
        <taxon>Actinomycetes</taxon>
        <taxon>Kitasatosporales</taxon>
        <taxon>Streptomycetaceae</taxon>
        <taxon>Streptomyces</taxon>
    </lineage>
</organism>
<evidence type="ECO:0000313" key="2">
    <source>
        <dbReference type="EMBL" id="TGA87446.1"/>
    </source>
</evidence>
<dbReference type="InterPro" id="IPR016181">
    <property type="entry name" value="Acyl_CoA_acyltransferase"/>
</dbReference>
<dbReference type="PROSITE" id="PS51186">
    <property type="entry name" value="GNAT"/>
    <property type="match status" value="1"/>
</dbReference>
<keyword evidence="2" id="KW-0808">Transferase</keyword>
<dbReference type="CDD" id="cd04301">
    <property type="entry name" value="NAT_SF"/>
    <property type="match status" value="1"/>
</dbReference>